<sequence>MGNLSTSKENPQSLKQITRTSNSRISIRDKLLKDNNAFMNSCTEAYFNKFHKKIVENDIKELCKNLNQKKLFINNNGKYPDDAEQQIIYKQISNDMQHKGKHLYNQLILHYSQFLNELFEFHEQLPIKSISSYNYGDVKTSTQLVRNISFKRSFSEKIKVEQPSFSDKNHIKQSIQNQNIVNQFLENKQLAFLFLEQLSCIFKLCQTIIEYTYGSCISSIFGDDIDTFTDRQLLITKIYQKDIFKFIPQLSILLSNALPIVYNNRSALITYDFKIEQMNETNMSEDFQDSQEQTIDEQSTSYEIYQKTQPYLKTFNIIDNIINCKMPWLKFKLIGKLENMIVDMFLSSRSKNQVSNFKYIIQSEDSKIEVLRCILQKYMCSSENQNLLLCYQYLRWMQEYDSVIHQKLKTFTCPYFVRFLSLYEVAYNYYQRKQAMLLFNQ</sequence>
<evidence type="ECO:0000256" key="1">
    <source>
        <dbReference type="SAM" id="MobiDB-lite"/>
    </source>
</evidence>
<comment type="caution">
    <text evidence="2">The sequence shown here is derived from an EMBL/GenBank/DDBJ whole genome shotgun (WGS) entry which is preliminary data.</text>
</comment>
<organism evidence="2 3">
    <name type="scientific">Paramecium pentaurelia</name>
    <dbReference type="NCBI Taxonomy" id="43138"/>
    <lineage>
        <taxon>Eukaryota</taxon>
        <taxon>Sar</taxon>
        <taxon>Alveolata</taxon>
        <taxon>Ciliophora</taxon>
        <taxon>Intramacronucleata</taxon>
        <taxon>Oligohymenophorea</taxon>
        <taxon>Peniculida</taxon>
        <taxon>Parameciidae</taxon>
        <taxon>Paramecium</taxon>
    </lineage>
</organism>
<keyword evidence="3" id="KW-1185">Reference proteome</keyword>
<feature type="region of interest" description="Disordered" evidence="1">
    <location>
        <begin position="1"/>
        <end position="21"/>
    </location>
</feature>
<dbReference type="EMBL" id="CAJJDO010000009">
    <property type="protein sequence ID" value="CAD8140370.1"/>
    <property type="molecule type" value="Genomic_DNA"/>
</dbReference>
<evidence type="ECO:0000313" key="2">
    <source>
        <dbReference type="EMBL" id="CAD8140370.1"/>
    </source>
</evidence>
<reference evidence="2" key="1">
    <citation type="submission" date="2021-01" db="EMBL/GenBank/DDBJ databases">
        <authorList>
            <consortium name="Genoscope - CEA"/>
            <person name="William W."/>
        </authorList>
    </citation>
    <scope>NUCLEOTIDE SEQUENCE</scope>
</reference>
<protein>
    <submittedName>
        <fullName evidence="2">Uncharacterized protein</fullName>
    </submittedName>
</protein>
<evidence type="ECO:0000313" key="3">
    <source>
        <dbReference type="Proteomes" id="UP000689195"/>
    </source>
</evidence>
<accession>A0A8S1SKN3</accession>
<name>A0A8S1SKN3_9CILI</name>
<gene>
    <name evidence="2" type="ORF">PPENT_87.1.T0090040</name>
</gene>
<dbReference type="Proteomes" id="UP000689195">
    <property type="component" value="Unassembled WGS sequence"/>
</dbReference>
<proteinExistence type="predicted"/>
<dbReference type="AlphaFoldDB" id="A0A8S1SKN3"/>